<dbReference type="InterPro" id="IPR005471">
    <property type="entry name" value="Tscrpt_reg_IclR_N"/>
</dbReference>
<organism evidence="6 7">
    <name type="scientific">Paracidobacterium acidisoli</name>
    <dbReference type="NCBI Taxonomy" id="2303751"/>
    <lineage>
        <taxon>Bacteria</taxon>
        <taxon>Pseudomonadati</taxon>
        <taxon>Acidobacteriota</taxon>
        <taxon>Terriglobia</taxon>
        <taxon>Terriglobales</taxon>
        <taxon>Acidobacteriaceae</taxon>
        <taxon>Paracidobacterium</taxon>
    </lineage>
</organism>
<dbReference type="Gene3D" id="1.10.10.10">
    <property type="entry name" value="Winged helix-like DNA-binding domain superfamily/Winged helix DNA-binding domain"/>
    <property type="match status" value="1"/>
</dbReference>
<sequence length="357" mass="40237">MRDEMAICCVLRNAHVDNPFFQREKFIPIVRIAIRRTAKCPLLVAKPYAPEHWFWKQAQQIPRSEDTSMATVISSSTGLPLPAAVAKTDGPYQLHSLDRAVAVLEMLGESDTPLSLAEICQKMHLHKSTAHRSLMVLERSALIERTQENRFRLGLKLYELGNRAVEQIDLRARVHPFFRKLSSQVSETVHLSVLQKTKVVYLDKVEPNRRIWMGSKIGASNPVYCTAMGKAMLAFQPPEAIEEIISKIRFVRYTPKTLGSKEALLKSLERVRRRGYAIDDEEIEVGVRCVGAPIFNESRYPIAAVSISGPASRITAQSVPEIAEHLLRCCREISATIGLRDRKRSPVVSPFARHYGA</sequence>
<evidence type="ECO:0000256" key="2">
    <source>
        <dbReference type="ARBA" id="ARBA00023125"/>
    </source>
</evidence>
<dbReference type="AlphaFoldDB" id="A0A372IU48"/>
<dbReference type="SUPFAM" id="SSF55781">
    <property type="entry name" value="GAF domain-like"/>
    <property type="match status" value="1"/>
</dbReference>
<gene>
    <name evidence="6" type="ORF">D0Y96_02415</name>
</gene>
<dbReference type="PROSITE" id="PS51077">
    <property type="entry name" value="HTH_ICLR"/>
    <property type="match status" value="1"/>
</dbReference>
<proteinExistence type="predicted"/>
<dbReference type="Pfam" id="PF01614">
    <property type="entry name" value="IclR_C"/>
    <property type="match status" value="1"/>
</dbReference>
<dbReference type="InterPro" id="IPR036390">
    <property type="entry name" value="WH_DNA-bd_sf"/>
</dbReference>
<dbReference type="PANTHER" id="PTHR30136:SF35">
    <property type="entry name" value="HTH-TYPE TRANSCRIPTIONAL REGULATOR RV1719"/>
    <property type="match status" value="1"/>
</dbReference>
<dbReference type="InterPro" id="IPR029016">
    <property type="entry name" value="GAF-like_dom_sf"/>
</dbReference>
<dbReference type="SMART" id="SM00346">
    <property type="entry name" value="HTH_ICLR"/>
    <property type="match status" value="1"/>
</dbReference>
<dbReference type="Proteomes" id="UP000264702">
    <property type="component" value="Unassembled WGS sequence"/>
</dbReference>
<keyword evidence="2" id="KW-0238">DNA-binding</keyword>
<protein>
    <submittedName>
        <fullName evidence="6">IclR family transcriptional regulator</fullName>
    </submittedName>
</protein>
<dbReference type="PROSITE" id="PS51078">
    <property type="entry name" value="ICLR_ED"/>
    <property type="match status" value="1"/>
</dbReference>
<keyword evidence="1" id="KW-0805">Transcription regulation</keyword>
<comment type="caution">
    <text evidence="6">The sequence shown here is derived from an EMBL/GenBank/DDBJ whole genome shotgun (WGS) entry which is preliminary data.</text>
</comment>
<dbReference type="SUPFAM" id="SSF46785">
    <property type="entry name" value="Winged helix' DNA-binding domain"/>
    <property type="match status" value="1"/>
</dbReference>
<dbReference type="GO" id="GO:0045892">
    <property type="term" value="P:negative regulation of DNA-templated transcription"/>
    <property type="evidence" value="ECO:0007669"/>
    <property type="project" value="TreeGrafter"/>
</dbReference>
<evidence type="ECO:0000259" key="4">
    <source>
        <dbReference type="PROSITE" id="PS51077"/>
    </source>
</evidence>
<keyword evidence="3" id="KW-0804">Transcription</keyword>
<evidence type="ECO:0000256" key="3">
    <source>
        <dbReference type="ARBA" id="ARBA00023163"/>
    </source>
</evidence>
<dbReference type="Gene3D" id="3.30.450.40">
    <property type="match status" value="1"/>
</dbReference>
<name>A0A372IU48_9BACT</name>
<evidence type="ECO:0000313" key="6">
    <source>
        <dbReference type="EMBL" id="RFU18435.1"/>
    </source>
</evidence>
<evidence type="ECO:0000256" key="1">
    <source>
        <dbReference type="ARBA" id="ARBA00023015"/>
    </source>
</evidence>
<reference evidence="6 7" key="1">
    <citation type="submission" date="2018-08" db="EMBL/GenBank/DDBJ databases">
        <title>Acidipila sp. 4G-K13, an acidobacterium isolated from forest soil.</title>
        <authorList>
            <person name="Gao Z.-H."/>
            <person name="Qiu L.-H."/>
        </authorList>
    </citation>
    <scope>NUCLEOTIDE SEQUENCE [LARGE SCALE GENOMIC DNA]</scope>
    <source>
        <strain evidence="6 7">4G-K13</strain>
    </source>
</reference>
<dbReference type="PANTHER" id="PTHR30136">
    <property type="entry name" value="HELIX-TURN-HELIX TRANSCRIPTIONAL REGULATOR, ICLR FAMILY"/>
    <property type="match status" value="1"/>
</dbReference>
<dbReference type="Pfam" id="PF09339">
    <property type="entry name" value="HTH_IclR"/>
    <property type="match status" value="1"/>
</dbReference>
<feature type="domain" description="HTH iclR-type" evidence="4">
    <location>
        <begin position="94"/>
        <end position="155"/>
    </location>
</feature>
<evidence type="ECO:0000313" key="7">
    <source>
        <dbReference type="Proteomes" id="UP000264702"/>
    </source>
</evidence>
<keyword evidence="7" id="KW-1185">Reference proteome</keyword>
<evidence type="ECO:0000259" key="5">
    <source>
        <dbReference type="PROSITE" id="PS51078"/>
    </source>
</evidence>
<dbReference type="GO" id="GO:0003677">
    <property type="term" value="F:DNA binding"/>
    <property type="evidence" value="ECO:0007669"/>
    <property type="project" value="UniProtKB-KW"/>
</dbReference>
<accession>A0A372IU48</accession>
<dbReference type="InterPro" id="IPR036388">
    <property type="entry name" value="WH-like_DNA-bd_sf"/>
</dbReference>
<dbReference type="FunFam" id="1.10.10.10:FF:000056">
    <property type="entry name" value="IclR family transcriptional regulator"/>
    <property type="match status" value="1"/>
</dbReference>
<dbReference type="InterPro" id="IPR050707">
    <property type="entry name" value="HTH_MetabolicPath_Reg"/>
</dbReference>
<dbReference type="GO" id="GO:0003700">
    <property type="term" value="F:DNA-binding transcription factor activity"/>
    <property type="evidence" value="ECO:0007669"/>
    <property type="project" value="TreeGrafter"/>
</dbReference>
<dbReference type="InterPro" id="IPR014757">
    <property type="entry name" value="Tscrpt_reg_IclR_C"/>
</dbReference>
<feature type="domain" description="IclR-ED" evidence="5">
    <location>
        <begin position="156"/>
        <end position="339"/>
    </location>
</feature>
<dbReference type="EMBL" id="QVQT01000001">
    <property type="protein sequence ID" value="RFU18435.1"/>
    <property type="molecule type" value="Genomic_DNA"/>
</dbReference>